<name>A0A9P4IIY1_9PEZI</name>
<feature type="compositionally biased region" description="Low complexity" evidence="1">
    <location>
        <begin position="756"/>
        <end position="787"/>
    </location>
</feature>
<dbReference type="EMBL" id="ML978125">
    <property type="protein sequence ID" value="KAF2100110.1"/>
    <property type="molecule type" value="Genomic_DNA"/>
</dbReference>
<feature type="compositionally biased region" description="Polar residues" evidence="1">
    <location>
        <begin position="654"/>
        <end position="664"/>
    </location>
</feature>
<feature type="compositionally biased region" description="Polar residues" evidence="1">
    <location>
        <begin position="710"/>
        <end position="728"/>
    </location>
</feature>
<evidence type="ECO:0000256" key="1">
    <source>
        <dbReference type="SAM" id="MobiDB-lite"/>
    </source>
</evidence>
<dbReference type="OrthoDB" id="5354458at2759"/>
<sequence>MESGSYSSAEQLVKDVETAGTKLVAPLLAKEATQPPGSYAKVNPLSLSETRLMTGALALQKMAKSLVTSEQRLKTHLEEQSGANKNVKEEYPKNSGAIEIKLESNDNDSFDSSARSVLTLFGNAQGPKQLFSSLQKPSKAATVLGKRSASELDTSVDVNMPIRDELLPNMISTTKILPIDTGDALSKKRTPTIGELFAAPATLHPLTPPKHAKSTTARAPTITWEYPESRPKTRRGSYNYSREVLSVGQWLGYKGVDQPQEPISPEAKRKQRDRALSTGEAQPKLSEEARLAVEQAKEEALFRSVYSSFAPTRDDSAAVVPTETKDMVWWSRVGEKKFQQNFAVDIQLIDPELMDDDTASGNVTKDDEDAAFREAIETFEPEGPYEDPASKSAPKDDMDELLKEISELLETLNSYQRIRNASLASHSHNRTPSVTSQQATLASMSGSPTSPTKPEVDVYNMLKMQLSILINQLPPHAVAKLNGDQLADLNISKDILIETKNYRGVMEEDQISRLAKAAVLSAAPAPSMPRMNSSSGQYPNSTPQYARPLAGGQLGAARPQANYYPQQQPPNRTPGMPIQRTATGQFATPTAFGGNNPSRPTFTAQSFGQNPPRPGPGPAYGSTSSGGSQHIYPQQSRTPQQFFQNTPQAATQNRNYGQQATGANYQPRPGSHGPAQQAPMYGYPANNTTNSQSSSQSPHARTASPLKTPLPQNQQARPSYPQQPSAPTYGTPPTSTANAAAPATPSGVGPSGFHTSMSSAEQQSMMERQRALLAGQQQQQRASLEQAMGTASPAPGANGQTKQVSGATVGA</sequence>
<evidence type="ECO:0000259" key="2">
    <source>
        <dbReference type="Pfam" id="PF25009"/>
    </source>
</evidence>
<organism evidence="3 4">
    <name type="scientific">Rhizodiscina lignyota</name>
    <dbReference type="NCBI Taxonomy" id="1504668"/>
    <lineage>
        <taxon>Eukaryota</taxon>
        <taxon>Fungi</taxon>
        <taxon>Dikarya</taxon>
        <taxon>Ascomycota</taxon>
        <taxon>Pezizomycotina</taxon>
        <taxon>Dothideomycetes</taxon>
        <taxon>Pleosporomycetidae</taxon>
        <taxon>Aulographales</taxon>
        <taxon>Rhizodiscinaceae</taxon>
        <taxon>Rhizodiscina</taxon>
    </lineage>
</organism>
<keyword evidence="4" id="KW-1185">Reference proteome</keyword>
<dbReference type="AlphaFoldDB" id="A0A9P4IIY1"/>
<feature type="region of interest" description="Disordered" evidence="1">
    <location>
        <begin position="586"/>
        <end position="640"/>
    </location>
</feature>
<feature type="region of interest" description="Disordered" evidence="1">
    <location>
        <begin position="423"/>
        <end position="452"/>
    </location>
</feature>
<feature type="region of interest" description="Disordered" evidence="1">
    <location>
        <begin position="561"/>
        <end position="580"/>
    </location>
</feature>
<feature type="region of interest" description="Disordered" evidence="1">
    <location>
        <begin position="524"/>
        <end position="550"/>
    </location>
</feature>
<dbReference type="Pfam" id="PF25009">
    <property type="entry name" value="DUF7785"/>
    <property type="match status" value="1"/>
</dbReference>
<feature type="region of interest" description="Disordered" evidence="1">
    <location>
        <begin position="255"/>
        <end position="284"/>
    </location>
</feature>
<feature type="compositionally biased region" description="Polar residues" evidence="1">
    <location>
        <begin position="586"/>
        <end position="609"/>
    </location>
</feature>
<feature type="compositionally biased region" description="Low complexity" evidence="1">
    <location>
        <begin position="731"/>
        <end position="746"/>
    </location>
</feature>
<reference evidence="3" key="1">
    <citation type="journal article" date="2020" name="Stud. Mycol.">
        <title>101 Dothideomycetes genomes: a test case for predicting lifestyles and emergence of pathogens.</title>
        <authorList>
            <person name="Haridas S."/>
            <person name="Albert R."/>
            <person name="Binder M."/>
            <person name="Bloem J."/>
            <person name="Labutti K."/>
            <person name="Salamov A."/>
            <person name="Andreopoulos B."/>
            <person name="Baker S."/>
            <person name="Barry K."/>
            <person name="Bills G."/>
            <person name="Bluhm B."/>
            <person name="Cannon C."/>
            <person name="Castanera R."/>
            <person name="Culley D."/>
            <person name="Daum C."/>
            <person name="Ezra D."/>
            <person name="Gonzalez J."/>
            <person name="Henrissat B."/>
            <person name="Kuo A."/>
            <person name="Liang C."/>
            <person name="Lipzen A."/>
            <person name="Lutzoni F."/>
            <person name="Magnuson J."/>
            <person name="Mondo S."/>
            <person name="Nolan M."/>
            <person name="Ohm R."/>
            <person name="Pangilinan J."/>
            <person name="Park H.-J."/>
            <person name="Ramirez L."/>
            <person name="Alfaro M."/>
            <person name="Sun H."/>
            <person name="Tritt A."/>
            <person name="Yoshinaga Y."/>
            <person name="Zwiers L.-H."/>
            <person name="Turgeon B."/>
            <person name="Goodwin S."/>
            <person name="Spatafora J."/>
            <person name="Crous P."/>
            <person name="Grigoriev I."/>
        </authorList>
    </citation>
    <scope>NUCLEOTIDE SEQUENCE</scope>
    <source>
        <strain evidence="3">CBS 133067</strain>
    </source>
</reference>
<feature type="domain" description="DUF7785" evidence="2">
    <location>
        <begin position="396"/>
        <end position="497"/>
    </location>
</feature>
<feature type="region of interest" description="Disordered" evidence="1">
    <location>
        <begin position="654"/>
        <end position="811"/>
    </location>
</feature>
<dbReference type="InterPro" id="IPR056687">
    <property type="entry name" value="DUF7785"/>
</dbReference>
<proteinExistence type="predicted"/>
<feature type="compositionally biased region" description="Polar residues" evidence="1">
    <location>
        <begin position="530"/>
        <end position="544"/>
    </location>
</feature>
<dbReference type="Proteomes" id="UP000799772">
    <property type="component" value="Unassembled WGS sequence"/>
</dbReference>
<feature type="compositionally biased region" description="Polar residues" evidence="1">
    <location>
        <begin position="798"/>
        <end position="811"/>
    </location>
</feature>
<evidence type="ECO:0000313" key="4">
    <source>
        <dbReference type="Proteomes" id="UP000799772"/>
    </source>
</evidence>
<gene>
    <name evidence="3" type="ORF">NA57DRAFT_65875</name>
</gene>
<accession>A0A9P4IIY1</accession>
<feature type="compositionally biased region" description="Low complexity" evidence="1">
    <location>
        <begin position="686"/>
        <end position="697"/>
    </location>
</feature>
<evidence type="ECO:0000313" key="3">
    <source>
        <dbReference type="EMBL" id="KAF2100110.1"/>
    </source>
</evidence>
<feature type="compositionally biased region" description="Polar residues" evidence="1">
    <location>
        <begin position="621"/>
        <end position="640"/>
    </location>
</feature>
<comment type="caution">
    <text evidence="3">The sequence shown here is derived from an EMBL/GenBank/DDBJ whole genome shotgun (WGS) entry which is preliminary data.</text>
</comment>
<protein>
    <recommendedName>
        <fullName evidence="2">DUF7785 domain-containing protein</fullName>
    </recommendedName>
</protein>